<proteinExistence type="inferred from homology"/>
<dbReference type="Pfam" id="PF12911">
    <property type="entry name" value="OppC_N"/>
    <property type="match status" value="1"/>
</dbReference>
<dbReference type="Pfam" id="PF00005">
    <property type="entry name" value="ABC_tran"/>
    <property type="match status" value="1"/>
</dbReference>
<keyword evidence="4 11" id="KW-0813">Transport</keyword>
<feature type="domain" description="ABC transmembrane type-1" evidence="14">
    <location>
        <begin position="98"/>
        <end position="290"/>
    </location>
</feature>
<keyword evidence="10 11" id="KW-0472">Membrane</keyword>
<feature type="domain" description="ABC transporter" evidence="13">
    <location>
        <begin position="350"/>
        <end position="594"/>
    </location>
</feature>
<comment type="subcellular location">
    <subcellularLocation>
        <location evidence="11">Cell membrane</location>
        <topology evidence="11">Multi-pass membrane protein</topology>
    </subcellularLocation>
    <subcellularLocation>
        <location evidence="2">Cell membrane</location>
        <topology evidence="2">Peripheral membrane protein</topology>
    </subcellularLocation>
    <subcellularLocation>
        <location evidence="1">Membrane</location>
        <topology evidence="1">Multi-pass membrane protein</topology>
    </subcellularLocation>
</comment>
<feature type="transmembrane region" description="Helical" evidence="11">
    <location>
        <begin position="214"/>
        <end position="236"/>
    </location>
</feature>
<keyword evidence="8" id="KW-0067">ATP-binding</keyword>
<feature type="transmembrane region" description="Helical" evidence="11">
    <location>
        <begin position="104"/>
        <end position="130"/>
    </location>
</feature>
<organism evidence="15 16">
    <name type="scientific">Leucobacter albus</name>
    <dbReference type="NCBI Taxonomy" id="272210"/>
    <lineage>
        <taxon>Bacteria</taxon>
        <taxon>Bacillati</taxon>
        <taxon>Actinomycetota</taxon>
        <taxon>Actinomycetes</taxon>
        <taxon>Micrococcales</taxon>
        <taxon>Microbacteriaceae</taxon>
        <taxon>Leucobacter</taxon>
    </lineage>
</organism>
<dbReference type="Proteomes" id="UP001597181">
    <property type="component" value="Unassembled WGS sequence"/>
</dbReference>
<keyword evidence="9 11" id="KW-1133">Transmembrane helix</keyword>
<dbReference type="Gene3D" id="3.40.50.300">
    <property type="entry name" value="P-loop containing nucleotide triphosphate hydrolases"/>
    <property type="match status" value="1"/>
</dbReference>
<dbReference type="InterPro" id="IPR027417">
    <property type="entry name" value="P-loop_NTPase"/>
</dbReference>
<dbReference type="InterPro" id="IPR017871">
    <property type="entry name" value="ABC_transporter-like_CS"/>
</dbReference>
<evidence type="ECO:0000256" key="10">
    <source>
        <dbReference type="ARBA" id="ARBA00023136"/>
    </source>
</evidence>
<comment type="similarity">
    <text evidence="11">Belongs to the binding-protein-dependent transport system permease family.</text>
</comment>
<evidence type="ECO:0000259" key="14">
    <source>
        <dbReference type="PROSITE" id="PS50928"/>
    </source>
</evidence>
<dbReference type="EMBL" id="JBHTLY010000002">
    <property type="protein sequence ID" value="MFD1201741.1"/>
    <property type="molecule type" value="Genomic_DNA"/>
</dbReference>
<dbReference type="Gene3D" id="1.10.3720.10">
    <property type="entry name" value="MetI-like"/>
    <property type="match status" value="1"/>
</dbReference>
<dbReference type="RefSeq" id="WP_343957647.1">
    <property type="nucleotide sequence ID" value="NZ_BAAAKZ010000002.1"/>
</dbReference>
<dbReference type="SUPFAM" id="SSF52540">
    <property type="entry name" value="P-loop containing nucleoside triphosphate hydrolases"/>
    <property type="match status" value="1"/>
</dbReference>
<dbReference type="CDD" id="cd06261">
    <property type="entry name" value="TM_PBP2"/>
    <property type="match status" value="1"/>
</dbReference>
<accession>A0ABW3TLZ4</accession>
<evidence type="ECO:0000256" key="8">
    <source>
        <dbReference type="ARBA" id="ARBA00022840"/>
    </source>
</evidence>
<evidence type="ECO:0000256" key="11">
    <source>
        <dbReference type="RuleBase" id="RU363032"/>
    </source>
</evidence>
<feature type="region of interest" description="Disordered" evidence="12">
    <location>
        <begin position="318"/>
        <end position="343"/>
    </location>
</feature>
<evidence type="ECO:0000256" key="9">
    <source>
        <dbReference type="ARBA" id="ARBA00022989"/>
    </source>
</evidence>
<dbReference type="Pfam" id="PF00528">
    <property type="entry name" value="BPD_transp_1"/>
    <property type="match status" value="1"/>
</dbReference>
<evidence type="ECO:0000256" key="6">
    <source>
        <dbReference type="ARBA" id="ARBA00022692"/>
    </source>
</evidence>
<dbReference type="CDD" id="cd03257">
    <property type="entry name" value="ABC_NikE_OppD_transporters"/>
    <property type="match status" value="1"/>
</dbReference>
<dbReference type="PANTHER" id="PTHR43297:SF2">
    <property type="entry name" value="DIPEPTIDE TRANSPORT ATP-BINDING PROTEIN DPPD"/>
    <property type="match status" value="1"/>
</dbReference>
<feature type="transmembrane region" description="Helical" evidence="11">
    <location>
        <begin position="270"/>
        <end position="290"/>
    </location>
</feature>
<sequence length="614" mass="65614">MSLTEKPHFRPRTEAISIAGDGVGQFRIVLRRFLRHRTGVVALAVLVALILVAIITPNFWPYQPGEITPDLSVSPSLQHPMGTDALGRDQFAQVLRGLQQSLMIAFSVTIVATLIGTVLGVIAGYFGALVDASIMRLVDLALTLPTLAIAAFLGSVVPAGGVSWVALSLVLGVLMWTSMARLVRGVVMGLRKLPYVDAARTMGARSFRVMFRHLVPNVADHIIVASTLLFGAAILAETGLSFLGFGVQPPDTSLGRLVADSQSAVLTRPWLFYFPGLLIILLVLSVNYIGEGLRDAVNPKSAPVNPLDARSMRSARGVRSRAMGASHPATSPRNQESTVEVSTGRPDSLVEVRDFSVKFAGRPAVDGISLSLAPGSVTALVGESGSGKTMTALSLVGLLPPKAEASGSLEFDGTDLMSLEFEDWRKLRGRRIAMVLQDPSTSLNPVLSIKRQFADQLKMIGLRGQEIRTRAAALLEGVSIREPDRVLNAYPHQLSGGMRQRVVIAMAMAMDPDLIIADEPTTALDVTVQAQVMKTLAAARERTGAAMLFITHDLALVAGVADQVIVMQAGAIVERGDVETIFSRPDHPYTKKLLSLAPDLSQYGSSTSHSEGGK</sequence>
<evidence type="ECO:0000256" key="3">
    <source>
        <dbReference type="ARBA" id="ARBA00005417"/>
    </source>
</evidence>
<evidence type="ECO:0000259" key="13">
    <source>
        <dbReference type="PROSITE" id="PS50893"/>
    </source>
</evidence>
<dbReference type="PROSITE" id="PS50928">
    <property type="entry name" value="ABC_TM1"/>
    <property type="match status" value="1"/>
</dbReference>
<feature type="compositionally biased region" description="Polar residues" evidence="12">
    <location>
        <begin position="328"/>
        <end position="341"/>
    </location>
</feature>
<comment type="similarity">
    <text evidence="3">Belongs to the ABC transporter superfamily.</text>
</comment>
<dbReference type="SUPFAM" id="SSF161098">
    <property type="entry name" value="MetI-like"/>
    <property type="match status" value="1"/>
</dbReference>
<name>A0ABW3TLZ4_9MICO</name>
<dbReference type="SMART" id="SM00382">
    <property type="entry name" value="AAA"/>
    <property type="match status" value="1"/>
</dbReference>
<protein>
    <submittedName>
        <fullName evidence="15">Dipeptide/oligopeptide/nickel ABC transporter permease/ATP-binding protein</fullName>
    </submittedName>
</protein>
<dbReference type="PROSITE" id="PS50893">
    <property type="entry name" value="ABC_TRANSPORTER_2"/>
    <property type="match status" value="1"/>
</dbReference>
<dbReference type="InterPro" id="IPR025966">
    <property type="entry name" value="OppC_N"/>
</dbReference>
<keyword evidence="6 11" id="KW-0812">Transmembrane</keyword>
<evidence type="ECO:0000256" key="4">
    <source>
        <dbReference type="ARBA" id="ARBA00022448"/>
    </source>
</evidence>
<comment type="caution">
    <text evidence="15">The sequence shown here is derived from an EMBL/GenBank/DDBJ whole genome shotgun (WGS) entry which is preliminary data.</text>
</comment>
<dbReference type="InterPro" id="IPR003593">
    <property type="entry name" value="AAA+_ATPase"/>
</dbReference>
<evidence type="ECO:0000313" key="15">
    <source>
        <dbReference type="EMBL" id="MFD1201741.1"/>
    </source>
</evidence>
<dbReference type="InterPro" id="IPR000515">
    <property type="entry name" value="MetI-like"/>
</dbReference>
<evidence type="ECO:0000256" key="1">
    <source>
        <dbReference type="ARBA" id="ARBA00004141"/>
    </source>
</evidence>
<feature type="transmembrane region" description="Helical" evidence="11">
    <location>
        <begin position="40"/>
        <end position="60"/>
    </location>
</feature>
<evidence type="ECO:0000313" key="16">
    <source>
        <dbReference type="Proteomes" id="UP001597181"/>
    </source>
</evidence>
<evidence type="ECO:0000256" key="12">
    <source>
        <dbReference type="SAM" id="MobiDB-lite"/>
    </source>
</evidence>
<dbReference type="InterPro" id="IPR050388">
    <property type="entry name" value="ABC_Ni/Peptide_Import"/>
</dbReference>
<dbReference type="InterPro" id="IPR035906">
    <property type="entry name" value="MetI-like_sf"/>
</dbReference>
<dbReference type="InterPro" id="IPR003439">
    <property type="entry name" value="ABC_transporter-like_ATP-bd"/>
</dbReference>
<keyword evidence="5" id="KW-1003">Cell membrane</keyword>
<keyword evidence="7" id="KW-0547">Nucleotide-binding</keyword>
<evidence type="ECO:0000256" key="7">
    <source>
        <dbReference type="ARBA" id="ARBA00022741"/>
    </source>
</evidence>
<evidence type="ECO:0000256" key="5">
    <source>
        <dbReference type="ARBA" id="ARBA00022475"/>
    </source>
</evidence>
<feature type="transmembrane region" description="Helical" evidence="11">
    <location>
        <begin position="137"/>
        <end position="157"/>
    </location>
</feature>
<gene>
    <name evidence="15" type="ORF">ACFQ3U_07540</name>
</gene>
<feature type="transmembrane region" description="Helical" evidence="11">
    <location>
        <begin position="163"/>
        <end position="183"/>
    </location>
</feature>
<dbReference type="PANTHER" id="PTHR43297">
    <property type="entry name" value="OLIGOPEPTIDE TRANSPORT ATP-BINDING PROTEIN APPD"/>
    <property type="match status" value="1"/>
</dbReference>
<keyword evidence="16" id="KW-1185">Reference proteome</keyword>
<dbReference type="PROSITE" id="PS00211">
    <property type="entry name" value="ABC_TRANSPORTER_1"/>
    <property type="match status" value="1"/>
</dbReference>
<reference evidence="16" key="1">
    <citation type="journal article" date="2019" name="Int. J. Syst. Evol. Microbiol.">
        <title>The Global Catalogue of Microorganisms (GCM) 10K type strain sequencing project: providing services to taxonomists for standard genome sequencing and annotation.</title>
        <authorList>
            <consortium name="The Broad Institute Genomics Platform"/>
            <consortium name="The Broad Institute Genome Sequencing Center for Infectious Disease"/>
            <person name="Wu L."/>
            <person name="Ma J."/>
        </authorList>
    </citation>
    <scope>NUCLEOTIDE SEQUENCE [LARGE SCALE GENOMIC DNA]</scope>
    <source>
        <strain evidence="16">CCUG 50213</strain>
    </source>
</reference>
<evidence type="ECO:0000256" key="2">
    <source>
        <dbReference type="ARBA" id="ARBA00004202"/>
    </source>
</evidence>